<dbReference type="PANTHER" id="PTHR46929">
    <property type="entry name" value="EXPRESSED PROTEIN"/>
    <property type="match status" value="1"/>
</dbReference>
<reference evidence="4" key="2">
    <citation type="submission" date="2015-01" db="EMBL/GenBank/DDBJ databases">
        <title>Evolutionary Origins and Diversification of the Mycorrhizal Mutualists.</title>
        <authorList>
            <consortium name="DOE Joint Genome Institute"/>
            <consortium name="Mycorrhizal Genomics Consortium"/>
            <person name="Kohler A."/>
            <person name="Kuo A."/>
            <person name="Nagy L.G."/>
            <person name="Floudas D."/>
            <person name="Copeland A."/>
            <person name="Barry K.W."/>
            <person name="Cichocki N."/>
            <person name="Veneault-Fourrey C."/>
            <person name="LaButti K."/>
            <person name="Lindquist E.A."/>
            <person name="Lipzen A."/>
            <person name="Lundell T."/>
            <person name="Morin E."/>
            <person name="Murat C."/>
            <person name="Riley R."/>
            <person name="Ohm R."/>
            <person name="Sun H."/>
            <person name="Tunlid A."/>
            <person name="Henrissat B."/>
            <person name="Grigoriev I.V."/>
            <person name="Hibbett D.S."/>
            <person name="Martin F."/>
        </authorList>
    </citation>
    <scope>NUCLEOTIDE SEQUENCE [LARGE SCALE GENOMIC DNA]</scope>
    <source>
        <strain evidence="4">LaAM-08-1</strain>
    </source>
</reference>
<sequence length="275" mass="30490">MTPRKRFGIKKNAYLYGQGFFKAAFKVVDYLRNASGFGWNDTTKTVTASEDVWERVLYNQDGSKAAKYKDYLHWRTHPFPQYNDIAEIIGNNMAIGDNAFSSAKGTLVEEIEPDAGGDSPGNEGVGPEDAEQEPDEGENEESQERTQTTATTSQPGMGSMSLKRRIQTPPASPPPKRRRTTTSTHLGTLAEAVGTLVTGLISPKATPSKGEKRRKEAWRTVKAEDGLSPLSLSKARKVFRQLENVEEYLSFDITDPTDREARSYSLASEMENLSK</sequence>
<feature type="compositionally biased region" description="Acidic residues" evidence="1">
    <location>
        <begin position="126"/>
        <end position="141"/>
    </location>
</feature>
<dbReference type="HOGENOM" id="CLU_075378_0_0_1"/>
<name>A0A0C9XU51_9AGAR</name>
<evidence type="ECO:0000313" key="4">
    <source>
        <dbReference type="Proteomes" id="UP000054477"/>
    </source>
</evidence>
<organism evidence="3 4">
    <name type="scientific">Laccaria amethystina LaAM-08-1</name>
    <dbReference type="NCBI Taxonomy" id="1095629"/>
    <lineage>
        <taxon>Eukaryota</taxon>
        <taxon>Fungi</taxon>
        <taxon>Dikarya</taxon>
        <taxon>Basidiomycota</taxon>
        <taxon>Agaricomycotina</taxon>
        <taxon>Agaricomycetes</taxon>
        <taxon>Agaricomycetidae</taxon>
        <taxon>Agaricales</taxon>
        <taxon>Agaricineae</taxon>
        <taxon>Hydnangiaceae</taxon>
        <taxon>Laccaria</taxon>
    </lineage>
</organism>
<dbReference type="OrthoDB" id="76215at2759"/>
<evidence type="ECO:0000259" key="2">
    <source>
        <dbReference type="Pfam" id="PF12776"/>
    </source>
</evidence>
<dbReference type="InterPro" id="IPR024752">
    <property type="entry name" value="Myb/SANT-like_dom"/>
</dbReference>
<accession>A0A0C9XU51</accession>
<keyword evidence="4" id="KW-1185">Reference proteome</keyword>
<reference evidence="3 4" key="1">
    <citation type="submission" date="2014-04" db="EMBL/GenBank/DDBJ databases">
        <authorList>
            <consortium name="DOE Joint Genome Institute"/>
            <person name="Kuo A."/>
            <person name="Kohler A."/>
            <person name="Nagy L.G."/>
            <person name="Floudas D."/>
            <person name="Copeland A."/>
            <person name="Barry K.W."/>
            <person name="Cichocki N."/>
            <person name="Veneault-Fourrey C."/>
            <person name="LaButti K."/>
            <person name="Lindquist E.A."/>
            <person name="Lipzen A."/>
            <person name="Lundell T."/>
            <person name="Morin E."/>
            <person name="Murat C."/>
            <person name="Sun H."/>
            <person name="Tunlid A."/>
            <person name="Henrissat B."/>
            <person name="Grigoriev I.V."/>
            <person name="Hibbett D.S."/>
            <person name="Martin F."/>
            <person name="Nordberg H.P."/>
            <person name="Cantor M.N."/>
            <person name="Hua S.X."/>
        </authorList>
    </citation>
    <scope>NUCLEOTIDE SEQUENCE [LARGE SCALE GENOMIC DNA]</scope>
    <source>
        <strain evidence="3 4">LaAM-08-1</strain>
    </source>
</reference>
<feature type="region of interest" description="Disordered" evidence="1">
    <location>
        <begin position="111"/>
        <end position="185"/>
    </location>
</feature>
<dbReference type="STRING" id="1095629.A0A0C9XU51"/>
<dbReference type="PANTHER" id="PTHR46929:SF3">
    <property type="entry name" value="MYB_SANT-LIKE DOMAIN-CONTAINING PROTEIN"/>
    <property type="match status" value="1"/>
</dbReference>
<gene>
    <name evidence="3" type="ORF">K443DRAFT_123224</name>
</gene>
<feature type="domain" description="Myb/SANT-like" evidence="2">
    <location>
        <begin position="21"/>
        <end position="55"/>
    </location>
</feature>
<evidence type="ECO:0000313" key="3">
    <source>
        <dbReference type="EMBL" id="KIJ99437.1"/>
    </source>
</evidence>
<evidence type="ECO:0000256" key="1">
    <source>
        <dbReference type="SAM" id="MobiDB-lite"/>
    </source>
</evidence>
<dbReference type="AlphaFoldDB" id="A0A0C9XU51"/>
<proteinExistence type="predicted"/>
<dbReference type="Pfam" id="PF12776">
    <property type="entry name" value="Myb_DNA-bind_3"/>
    <property type="match status" value="1"/>
</dbReference>
<feature type="compositionally biased region" description="Polar residues" evidence="1">
    <location>
        <begin position="145"/>
        <end position="156"/>
    </location>
</feature>
<dbReference type="EMBL" id="KN838647">
    <property type="protein sequence ID" value="KIJ99437.1"/>
    <property type="molecule type" value="Genomic_DNA"/>
</dbReference>
<protein>
    <recommendedName>
        <fullName evidence="2">Myb/SANT-like domain-containing protein</fullName>
    </recommendedName>
</protein>
<dbReference type="Proteomes" id="UP000054477">
    <property type="component" value="Unassembled WGS sequence"/>
</dbReference>